<keyword evidence="1 2" id="KW-0238">DNA-binding</keyword>
<keyword evidence="5" id="KW-1185">Reference proteome</keyword>
<dbReference type="InterPro" id="IPR000073">
    <property type="entry name" value="AB_hydrolase_1"/>
</dbReference>
<dbReference type="GO" id="GO:0016787">
    <property type="term" value="F:hydrolase activity"/>
    <property type="evidence" value="ECO:0007669"/>
    <property type="project" value="UniProtKB-KW"/>
</dbReference>
<dbReference type="PANTHER" id="PTHR43433">
    <property type="entry name" value="HYDROLASE, ALPHA/BETA FOLD FAMILY PROTEIN"/>
    <property type="match status" value="1"/>
</dbReference>
<dbReference type="AlphaFoldDB" id="A0A3A8AVK8"/>
<evidence type="ECO:0000259" key="3">
    <source>
        <dbReference type="PROSITE" id="PS51755"/>
    </source>
</evidence>
<dbReference type="InterPro" id="IPR029058">
    <property type="entry name" value="AB_hydrolase_fold"/>
</dbReference>
<dbReference type="InterPro" id="IPR001867">
    <property type="entry name" value="OmpR/PhoB-type_DNA-bd"/>
</dbReference>
<evidence type="ECO:0000313" key="4">
    <source>
        <dbReference type="EMBL" id="RKF15168.1"/>
    </source>
</evidence>
<comment type="caution">
    <text evidence="4">The sequence shown here is derived from an EMBL/GenBank/DDBJ whole genome shotgun (WGS) entry which is preliminary data.</text>
</comment>
<sequence length="395" mass="43126">MIYRFADCSIDTGRHRFTRGGATLHLEPQVFALLAELAQAGGALVSKDRLIETVWQGLAVSDATISARISAARAALGDTGRDQRLIRTVPKRGIQLLPEVTTDAPAPIEATGGGREAPPIRFTQARDGATIAHSVSGSGPPLLRAGHWLSHLELDWRCPVWQPFLTRLGGDFTLCRYDQRGTGLSGRDLENVGVGDFADDLRAVADAARLDRFSIFAASQAVPVAIRFAARHPERVSRMVLYGGYAKGRSLRPKQPGDIDEETMLGLIRAGWGQADSAFFRAFVSLFMPDGTPEQVASFARVQSQSITPENAARLRRAVDRFDVADDLDRVRAPVLVVHARGDAIQPIAQGQLIASRIPDAEFMMLDSRNHVPLPQEPCWTQLMDAVSEFCLRAE</sequence>
<proteinExistence type="predicted"/>
<dbReference type="Gene3D" id="3.40.50.1820">
    <property type="entry name" value="alpha/beta hydrolase"/>
    <property type="match status" value="1"/>
</dbReference>
<dbReference type="InterPro" id="IPR016032">
    <property type="entry name" value="Sig_transdc_resp-reg_C-effctor"/>
</dbReference>
<dbReference type="Gene3D" id="1.10.10.10">
    <property type="entry name" value="Winged helix-like DNA-binding domain superfamily/Winged helix DNA-binding domain"/>
    <property type="match status" value="1"/>
</dbReference>
<dbReference type="RefSeq" id="WP_121166365.1">
    <property type="nucleotide sequence ID" value="NZ_RAPE01000002.1"/>
</dbReference>
<dbReference type="Proteomes" id="UP000281128">
    <property type="component" value="Unassembled WGS sequence"/>
</dbReference>
<organism evidence="4 5">
    <name type="scientific">Roseovarius spongiae</name>
    <dbReference type="NCBI Taxonomy" id="2320272"/>
    <lineage>
        <taxon>Bacteria</taxon>
        <taxon>Pseudomonadati</taxon>
        <taxon>Pseudomonadota</taxon>
        <taxon>Alphaproteobacteria</taxon>
        <taxon>Rhodobacterales</taxon>
        <taxon>Roseobacteraceae</taxon>
        <taxon>Roseovarius</taxon>
    </lineage>
</organism>
<dbReference type="InterPro" id="IPR036388">
    <property type="entry name" value="WH-like_DNA-bd_sf"/>
</dbReference>
<dbReference type="EMBL" id="RAPE01000002">
    <property type="protein sequence ID" value="RKF15168.1"/>
    <property type="molecule type" value="Genomic_DNA"/>
</dbReference>
<dbReference type="GO" id="GO:0003677">
    <property type="term" value="F:DNA binding"/>
    <property type="evidence" value="ECO:0007669"/>
    <property type="project" value="UniProtKB-UniRule"/>
</dbReference>
<evidence type="ECO:0000313" key="5">
    <source>
        <dbReference type="Proteomes" id="UP000281128"/>
    </source>
</evidence>
<dbReference type="PROSITE" id="PS51755">
    <property type="entry name" value="OMPR_PHOB"/>
    <property type="match status" value="1"/>
</dbReference>
<dbReference type="InterPro" id="IPR050471">
    <property type="entry name" value="AB_hydrolase"/>
</dbReference>
<feature type="DNA-binding region" description="OmpR/PhoB-type" evidence="2">
    <location>
        <begin position="1"/>
        <end position="98"/>
    </location>
</feature>
<evidence type="ECO:0000256" key="2">
    <source>
        <dbReference type="PROSITE-ProRule" id="PRU01091"/>
    </source>
</evidence>
<evidence type="ECO:0000256" key="1">
    <source>
        <dbReference type="ARBA" id="ARBA00023125"/>
    </source>
</evidence>
<dbReference type="SMART" id="SM00862">
    <property type="entry name" value="Trans_reg_C"/>
    <property type="match status" value="1"/>
</dbReference>
<dbReference type="SUPFAM" id="SSF53474">
    <property type="entry name" value="alpha/beta-Hydrolases"/>
    <property type="match status" value="1"/>
</dbReference>
<reference evidence="4 5" key="1">
    <citation type="submission" date="2018-09" db="EMBL/GenBank/DDBJ databases">
        <title>Roseovarius spongiae sp. nov., isolated from a marine sponge.</title>
        <authorList>
            <person name="Zhuang L."/>
            <person name="Luo L."/>
        </authorList>
    </citation>
    <scope>NUCLEOTIDE SEQUENCE [LARGE SCALE GENOMIC DNA]</scope>
    <source>
        <strain evidence="4 5">HN-E21</strain>
    </source>
</reference>
<dbReference type="PANTHER" id="PTHR43433:SF5">
    <property type="entry name" value="AB HYDROLASE-1 DOMAIN-CONTAINING PROTEIN"/>
    <property type="match status" value="1"/>
</dbReference>
<gene>
    <name evidence="4" type="ORF">D6850_10015</name>
</gene>
<name>A0A3A8AVK8_9RHOB</name>
<dbReference type="SUPFAM" id="SSF46894">
    <property type="entry name" value="C-terminal effector domain of the bipartite response regulators"/>
    <property type="match status" value="1"/>
</dbReference>
<dbReference type="Pfam" id="PF00486">
    <property type="entry name" value="Trans_reg_C"/>
    <property type="match status" value="1"/>
</dbReference>
<dbReference type="GO" id="GO:0000160">
    <property type="term" value="P:phosphorelay signal transduction system"/>
    <property type="evidence" value="ECO:0007669"/>
    <property type="project" value="InterPro"/>
</dbReference>
<dbReference type="OrthoDB" id="7267294at2"/>
<keyword evidence="4" id="KW-0378">Hydrolase</keyword>
<dbReference type="Pfam" id="PF00561">
    <property type="entry name" value="Abhydrolase_1"/>
    <property type="match status" value="1"/>
</dbReference>
<feature type="domain" description="OmpR/PhoB-type" evidence="3">
    <location>
        <begin position="1"/>
        <end position="98"/>
    </location>
</feature>
<accession>A0A3A8AVK8</accession>
<protein>
    <submittedName>
        <fullName evidence="4">Alpha/beta fold hydrolase</fullName>
    </submittedName>
</protein>
<dbReference type="GO" id="GO:0006355">
    <property type="term" value="P:regulation of DNA-templated transcription"/>
    <property type="evidence" value="ECO:0007669"/>
    <property type="project" value="InterPro"/>
</dbReference>